<dbReference type="InterPro" id="IPR029787">
    <property type="entry name" value="Nucleotide_cyclase"/>
</dbReference>
<dbReference type="InterPro" id="IPR035965">
    <property type="entry name" value="PAS-like_dom_sf"/>
</dbReference>
<reference evidence="4 5" key="1">
    <citation type="submission" date="2023-08" db="EMBL/GenBank/DDBJ databases">
        <title>Helicovermis profunda gen. nov., sp. nov., a novel mesophilic, fermentative bacterium within the Bacillota from a deep-sea hydrothermal vent chimney.</title>
        <authorList>
            <person name="Miyazaki U."/>
            <person name="Mizutani D."/>
            <person name="Hashimoto Y."/>
            <person name="Tame A."/>
            <person name="Sawayama S."/>
            <person name="Miyazaki J."/>
            <person name="Takai K."/>
            <person name="Nakagawa S."/>
        </authorList>
    </citation>
    <scope>NUCLEOTIDE SEQUENCE [LARGE SCALE GENOMIC DNA]</scope>
    <source>
        <strain evidence="4 5">S502</strain>
    </source>
</reference>
<sequence length="653" mass="76155">MKRKNKIDLDLLKYSFQKTLKFILVYIVVILVYTLTIEKIFVNIFGEIPIVHRISYITLNVLIMVTIMMKGIYNKNKNINIIKDNNRRLNRKIHDFKVLKNKLQIILNLSSDGIFDWDVVKDDLYISNKAKNIFGIKLDLNCGSSKCFSHLFNEEEIEKFKIMINYFINSDTSENTYTMNIKAKNSNQRVVKIYSKTIINKKDGRILRIYGSISDVTLEKSNEKRIYNLAYFDKLTSLPNRYRFKEKVQSLINEGKTFALFLIDIDNFSHINESYGYEVGDKILIETAKRIKSINMDFEIISRLGSDEFIVVYSGDITETMLENISKKIINIFQLPVNIDDNLHHIEISIGISEFPKLSSDYSNLLKKADIALKEIKNNTKGSFRIFDEVLEYTKMRELFIYNNLKGAIPNNEFYLVFQPKIDLRTNQIVGAESLIRWQKDDRLISPSEFIEISEKTGYIEKISLWVLVETCKKIKLIEKFIGNDFRISINISYVEFSKTNFVDNFLNILKLENVDTSKIEIEITERTVVGNLDESAKKLSILREKNICISLDDFGTGYSSLSYLQKLPIDFIKLDKSFLDTIESSKNEEVLKSVIELAHNIKIKTIAEGIETEEDVRVLKEANCDFVQGYYYYRPLEFDDFFTQIKCEVKKL</sequence>
<accession>A0AAU9E8V1</accession>
<feature type="transmembrane region" description="Helical" evidence="1">
    <location>
        <begin position="20"/>
        <end position="42"/>
    </location>
</feature>
<evidence type="ECO:0000313" key="4">
    <source>
        <dbReference type="EMBL" id="BEP28197.1"/>
    </source>
</evidence>
<feature type="domain" description="GGDEF" evidence="3">
    <location>
        <begin position="256"/>
        <end position="389"/>
    </location>
</feature>
<dbReference type="InterPro" id="IPR035919">
    <property type="entry name" value="EAL_sf"/>
</dbReference>
<dbReference type="Pfam" id="PF00563">
    <property type="entry name" value="EAL"/>
    <property type="match status" value="1"/>
</dbReference>
<keyword evidence="5" id="KW-1185">Reference proteome</keyword>
<dbReference type="SMART" id="SM00052">
    <property type="entry name" value="EAL"/>
    <property type="match status" value="1"/>
</dbReference>
<dbReference type="InterPro" id="IPR043128">
    <property type="entry name" value="Rev_trsase/Diguanyl_cyclase"/>
</dbReference>
<dbReference type="InterPro" id="IPR000160">
    <property type="entry name" value="GGDEF_dom"/>
</dbReference>
<dbReference type="EMBL" id="AP028654">
    <property type="protein sequence ID" value="BEP28197.1"/>
    <property type="molecule type" value="Genomic_DNA"/>
</dbReference>
<dbReference type="PROSITE" id="PS50883">
    <property type="entry name" value="EAL"/>
    <property type="match status" value="1"/>
</dbReference>
<name>A0AAU9E8V1_9FIRM</name>
<dbReference type="RefSeq" id="WP_338536530.1">
    <property type="nucleotide sequence ID" value="NZ_AP028654.1"/>
</dbReference>
<dbReference type="SUPFAM" id="SSF141868">
    <property type="entry name" value="EAL domain-like"/>
    <property type="match status" value="1"/>
</dbReference>
<dbReference type="Pfam" id="PF00990">
    <property type="entry name" value="GGDEF"/>
    <property type="match status" value="1"/>
</dbReference>
<dbReference type="CDD" id="cd01949">
    <property type="entry name" value="GGDEF"/>
    <property type="match status" value="1"/>
</dbReference>
<dbReference type="PROSITE" id="PS50887">
    <property type="entry name" value="GGDEF"/>
    <property type="match status" value="1"/>
</dbReference>
<evidence type="ECO:0000259" key="2">
    <source>
        <dbReference type="PROSITE" id="PS50883"/>
    </source>
</evidence>
<dbReference type="PANTHER" id="PTHR44757">
    <property type="entry name" value="DIGUANYLATE CYCLASE DGCP"/>
    <property type="match status" value="1"/>
</dbReference>
<feature type="domain" description="EAL" evidence="2">
    <location>
        <begin position="398"/>
        <end position="650"/>
    </location>
</feature>
<dbReference type="Gene3D" id="3.30.70.270">
    <property type="match status" value="1"/>
</dbReference>
<dbReference type="NCBIfam" id="TIGR00254">
    <property type="entry name" value="GGDEF"/>
    <property type="match status" value="1"/>
</dbReference>
<dbReference type="InterPro" id="IPR001633">
    <property type="entry name" value="EAL_dom"/>
</dbReference>
<dbReference type="SUPFAM" id="SSF55785">
    <property type="entry name" value="PYP-like sensor domain (PAS domain)"/>
    <property type="match status" value="1"/>
</dbReference>
<organism evidence="4 5">
    <name type="scientific">Helicovermis profundi</name>
    <dbReference type="NCBI Taxonomy" id="3065157"/>
    <lineage>
        <taxon>Bacteria</taxon>
        <taxon>Bacillati</taxon>
        <taxon>Bacillota</taxon>
        <taxon>Clostridia</taxon>
        <taxon>Helicovermis</taxon>
    </lineage>
</organism>
<keyword evidence="1" id="KW-0472">Membrane</keyword>
<dbReference type="AlphaFoldDB" id="A0AAU9E8V1"/>
<dbReference type="Proteomes" id="UP001321786">
    <property type="component" value="Chromosome"/>
</dbReference>
<dbReference type="Gene3D" id="3.20.20.450">
    <property type="entry name" value="EAL domain"/>
    <property type="match status" value="1"/>
</dbReference>
<dbReference type="PANTHER" id="PTHR44757:SF2">
    <property type="entry name" value="BIOFILM ARCHITECTURE MAINTENANCE PROTEIN MBAA"/>
    <property type="match status" value="1"/>
</dbReference>
<evidence type="ECO:0000256" key="1">
    <source>
        <dbReference type="SAM" id="Phobius"/>
    </source>
</evidence>
<dbReference type="SUPFAM" id="SSF55073">
    <property type="entry name" value="Nucleotide cyclase"/>
    <property type="match status" value="1"/>
</dbReference>
<dbReference type="KEGG" id="hprf:HLPR_05280"/>
<keyword evidence="1" id="KW-1133">Transmembrane helix</keyword>
<dbReference type="InterPro" id="IPR052155">
    <property type="entry name" value="Biofilm_reg_signaling"/>
</dbReference>
<dbReference type="CDD" id="cd01948">
    <property type="entry name" value="EAL"/>
    <property type="match status" value="1"/>
</dbReference>
<evidence type="ECO:0000313" key="5">
    <source>
        <dbReference type="Proteomes" id="UP001321786"/>
    </source>
</evidence>
<gene>
    <name evidence="4" type="ORF">HLPR_05280</name>
</gene>
<proteinExistence type="predicted"/>
<dbReference type="SMART" id="SM00267">
    <property type="entry name" value="GGDEF"/>
    <property type="match status" value="1"/>
</dbReference>
<evidence type="ECO:0008006" key="6">
    <source>
        <dbReference type="Google" id="ProtNLM"/>
    </source>
</evidence>
<keyword evidence="1" id="KW-0812">Transmembrane</keyword>
<evidence type="ECO:0000259" key="3">
    <source>
        <dbReference type="PROSITE" id="PS50887"/>
    </source>
</evidence>
<protein>
    <recommendedName>
        <fullName evidence="6">Diguanylate cyclase/phosphodiesterase</fullName>
    </recommendedName>
</protein>
<dbReference type="Gene3D" id="3.30.450.20">
    <property type="entry name" value="PAS domain"/>
    <property type="match status" value="1"/>
</dbReference>